<dbReference type="PANTHER" id="PTHR19303:SF74">
    <property type="entry name" value="POGO TRANSPOSABLE ELEMENT WITH KRAB DOMAIN"/>
    <property type="match status" value="1"/>
</dbReference>
<reference evidence="2 3" key="1">
    <citation type="journal article" date="2024" name="BMC Genomics">
        <title>De novo assembly and annotation of Popillia japonica's genome with initial clues to its potential as an invasive pest.</title>
        <authorList>
            <person name="Cucini C."/>
            <person name="Boschi S."/>
            <person name="Funari R."/>
            <person name="Cardaioli E."/>
            <person name="Iannotti N."/>
            <person name="Marturano G."/>
            <person name="Paoli F."/>
            <person name="Bruttini M."/>
            <person name="Carapelli A."/>
            <person name="Frati F."/>
            <person name="Nardi F."/>
        </authorList>
    </citation>
    <scope>NUCLEOTIDE SEQUENCE [LARGE SCALE GENOMIC DNA]</scope>
    <source>
        <strain evidence="2">DMR45628</strain>
    </source>
</reference>
<keyword evidence="2" id="KW-0255">Endonuclease</keyword>
<sequence>MLIFPRKNFKAELMDDAPPGSIGKCHSTGWIQSYLFTEWFDHFLHYAKPREDDPAVLILDGHFSHTRNLDVIKKARENNIAIVCLPPHSTHKLQPLDLTFMAPFKTYYCQQIES</sequence>
<dbReference type="AlphaFoldDB" id="A0AAW1JE19"/>
<dbReference type="InterPro" id="IPR004875">
    <property type="entry name" value="DDE_SF_endonuclease_dom"/>
</dbReference>
<dbReference type="Pfam" id="PF03184">
    <property type="entry name" value="DDE_1"/>
    <property type="match status" value="1"/>
</dbReference>
<keyword evidence="2" id="KW-0540">Nuclease</keyword>
<comment type="caution">
    <text evidence="2">The sequence shown here is derived from an EMBL/GenBank/DDBJ whole genome shotgun (WGS) entry which is preliminary data.</text>
</comment>
<dbReference type="EMBL" id="JASPKY010000411">
    <property type="protein sequence ID" value="KAK9701606.1"/>
    <property type="molecule type" value="Genomic_DNA"/>
</dbReference>
<protein>
    <submittedName>
        <fullName evidence="2">DDE superfamily endonuclease</fullName>
    </submittedName>
</protein>
<dbReference type="Proteomes" id="UP001458880">
    <property type="component" value="Unassembled WGS sequence"/>
</dbReference>
<name>A0AAW1JE19_POPJA</name>
<keyword evidence="2" id="KW-0378">Hydrolase</keyword>
<evidence type="ECO:0000313" key="3">
    <source>
        <dbReference type="Proteomes" id="UP001458880"/>
    </source>
</evidence>
<dbReference type="GO" id="GO:0003677">
    <property type="term" value="F:DNA binding"/>
    <property type="evidence" value="ECO:0007669"/>
    <property type="project" value="TreeGrafter"/>
</dbReference>
<dbReference type="InterPro" id="IPR050863">
    <property type="entry name" value="CenT-Element_Derived"/>
</dbReference>
<feature type="domain" description="DDE-1" evidence="1">
    <location>
        <begin position="24"/>
        <end position="112"/>
    </location>
</feature>
<dbReference type="PANTHER" id="PTHR19303">
    <property type="entry name" value="TRANSPOSON"/>
    <property type="match status" value="1"/>
</dbReference>
<accession>A0AAW1JE19</accession>
<organism evidence="2 3">
    <name type="scientific">Popillia japonica</name>
    <name type="common">Japanese beetle</name>
    <dbReference type="NCBI Taxonomy" id="7064"/>
    <lineage>
        <taxon>Eukaryota</taxon>
        <taxon>Metazoa</taxon>
        <taxon>Ecdysozoa</taxon>
        <taxon>Arthropoda</taxon>
        <taxon>Hexapoda</taxon>
        <taxon>Insecta</taxon>
        <taxon>Pterygota</taxon>
        <taxon>Neoptera</taxon>
        <taxon>Endopterygota</taxon>
        <taxon>Coleoptera</taxon>
        <taxon>Polyphaga</taxon>
        <taxon>Scarabaeiformia</taxon>
        <taxon>Scarabaeidae</taxon>
        <taxon>Rutelinae</taxon>
        <taxon>Popillia</taxon>
    </lineage>
</organism>
<gene>
    <name evidence="2" type="ORF">QE152_g30480</name>
</gene>
<dbReference type="GO" id="GO:0005634">
    <property type="term" value="C:nucleus"/>
    <property type="evidence" value="ECO:0007669"/>
    <property type="project" value="TreeGrafter"/>
</dbReference>
<evidence type="ECO:0000259" key="1">
    <source>
        <dbReference type="Pfam" id="PF03184"/>
    </source>
</evidence>
<proteinExistence type="predicted"/>
<dbReference type="GO" id="GO:0004519">
    <property type="term" value="F:endonuclease activity"/>
    <property type="evidence" value="ECO:0007669"/>
    <property type="project" value="UniProtKB-KW"/>
</dbReference>
<keyword evidence="3" id="KW-1185">Reference proteome</keyword>
<evidence type="ECO:0000313" key="2">
    <source>
        <dbReference type="EMBL" id="KAK9701606.1"/>
    </source>
</evidence>